<feature type="transmembrane region" description="Helical" evidence="6">
    <location>
        <begin position="463"/>
        <end position="480"/>
    </location>
</feature>
<name>A0A8S9I885_BRACR</name>
<evidence type="ECO:0000256" key="3">
    <source>
        <dbReference type="ARBA" id="ARBA00022692"/>
    </source>
</evidence>
<dbReference type="GO" id="GO:0016887">
    <property type="term" value="F:ATP hydrolysis activity"/>
    <property type="evidence" value="ECO:0007669"/>
    <property type="project" value="InterPro"/>
</dbReference>
<feature type="domain" description="ABC transporter" evidence="7">
    <location>
        <begin position="325"/>
        <end position="415"/>
    </location>
</feature>
<feature type="transmembrane region" description="Helical" evidence="6">
    <location>
        <begin position="40"/>
        <end position="63"/>
    </location>
</feature>
<dbReference type="InterPro" id="IPR013581">
    <property type="entry name" value="PDR_assoc"/>
</dbReference>
<keyword evidence="3 6" id="KW-0812">Transmembrane</keyword>
<reference evidence="10" key="1">
    <citation type="submission" date="2019-12" db="EMBL/GenBank/DDBJ databases">
        <title>Genome sequencing and annotation of Brassica cretica.</title>
        <authorList>
            <person name="Studholme D.J."/>
            <person name="Sarris P.F."/>
        </authorList>
    </citation>
    <scope>NUCLEOTIDE SEQUENCE</scope>
    <source>
        <strain evidence="10">PFS-001/15</strain>
        <tissue evidence="10">Leaf</tissue>
    </source>
</reference>
<gene>
    <name evidence="10" type="ORF">F2Q68_00027678</name>
</gene>
<evidence type="ECO:0000256" key="4">
    <source>
        <dbReference type="ARBA" id="ARBA00022989"/>
    </source>
</evidence>
<evidence type="ECO:0000313" key="11">
    <source>
        <dbReference type="Proteomes" id="UP000712281"/>
    </source>
</evidence>
<sequence>METYSMKVAFVGFVTATVFLRTRLHPTNEAYGNEYLSCLFFGLVHMMFNGFSELPLMISRLPVFYKQRDNSFHPAWSWSIASWILRVPYSILEAVVWTCVVYYSVGLAPSAGRFFRYMLLLFSVHQMALGLFRMLASVARDMVIANTFGSASILAVFLLGGFVIPKDDIKPWWTWGFWISPLSYGQRAIAVNEFTATRWMEPSAISNTTIGFNFLKLRSFPTNDNWYWIGVGVLICYALLFNNIVTLALAYLNPLKKARAVVLEDLNEETQTASVSNARQGRNEKKGMILPFKPLTMTFHNVNYYVDMPKEMRSQGVPETRLQLLSNVSGVFSPGVLTALVGSSGAGKTTLMDVLAGRKTGGYTEGDIRISGYQKEQQTFARISGYVEQNDIHSPQVTVEESLWFSARLRLPKEISKEKKKNLVYWRSPEYNLVRLIFTTVAAIILGTVFWDIGSKRTSTQDLVTIMGALYSACLFLGVSNASSVQPIVSIERTVFYREKAAGMYGPIPYAAAQGLVEIPYILTQTILYGVITYFTIGFERTLSKFVLYLVFMFLTFTYFTFYGMMAVGLTPNQHLAAVISSAFYSLWNLLSGFLVQKPLIPVWWIWFYYICPVAWTLQGVILSQLGDVESIIKEPMFHGTVKQFIEQYFGFKPDMIGVSAAVLVGFCALFFSGFALSVKFLNFQRR</sequence>
<dbReference type="EMBL" id="QGKW02001911">
    <property type="protein sequence ID" value="KAF2566081.1"/>
    <property type="molecule type" value="Genomic_DNA"/>
</dbReference>
<dbReference type="InterPro" id="IPR003439">
    <property type="entry name" value="ABC_transporter-like_ATP-bd"/>
</dbReference>
<keyword evidence="4 6" id="KW-1133">Transmembrane helix</keyword>
<dbReference type="PANTHER" id="PTHR19241">
    <property type="entry name" value="ATP-BINDING CASSETTE TRANSPORTER"/>
    <property type="match status" value="1"/>
</dbReference>
<keyword evidence="5 6" id="KW-0472">Membrane</keyword>
<dbReference type="Pfam" id="PF01061">
    <property type="entry name" value="ABC2_membrane"/>
    <property type="match status" value="2"/>
</dbReference>
<dbReference type="GO" id="GO:0005886">
    <property type="term" value="C:plasma membrane"/>
    <property type="evidence" value="ECO:0007669"/>
    <property type="project" value="UniProtKB-ARBA"/>
</dbReference>
<evidence type="ECO:0000259" key="8">
    <source>
        <dbReference type="Pfam" id="PF01061"/>
    </source>
</evidence>
<dbReference type="Proteomes" id="UP000712281">
    <property type="component" value="Unassembled WGS sequence"/>
</dbReference>
<dbReference type="SUPFAM" id="SSF52540">
    <property type="entry name" value="P-loop containing nucleoside triphosphate hydrolases"/>
    <property type="match status" value="1"/>
</dbReference>
<dbReference type="InterPro" id="IPR013525">
    <property type="entry name" value="ABC2_TM"/>
</dbReference>
<dbReference type="GO" id="GO:0005524">
    <property type="term" value="F:ATP binding"/>
    <property type="evidence" value="ECO:0007669"/>
    <property type="project" value="InterPro"/>
</dbReference>
<dbReference type="Pfam" id="PF00005">
    <property type="entry name" value="ABC_tran"/>
    <property type="match status" value="1"/>
</dbReference>
<feature type="domain" description="Plant PDR ABC transporter associated" evidence="9">
    <location>
        <begin position="199"/>
        <end position="262"/>
    </location>
</feature>
<feature type="transmembrane region" description="Helical" evidence="6">
    <location>
        <begin position="546"/>
        <end position="570"/>
    </location>
</feature>
<evidence type="ECO:0000256" key="5">
    <source>
        <dbReference type="ARBA" id="ARBA00023136"/>
    </source>
</evidence>
<feature type="transmembrane region" description="Helical" evidence="6">
    <location>
        <begin position="576"/>
        <end position="596"/>
    </location>
</feature>
<dbReference type="GO" id="GO:0140359">
    <property type="term" value="F:ABC-type transporter activity"/>
    <property type="evidence" value="ECO:0007669"/>
    <property type="project" value="InterPro"/>
</dbReference>
<evidence type="ECO:0000259" key="7">
    <source>
        <dbReference type="Pfam" id="PF00005"/>
    </source>
</evidence>
<dbReference type="AlphaFoldDB" id="A0A8S9I885"/>
<dbReference type="Gene3D" id="3.40.50.300">
    <property type="entry name" value="P-loop containing nucleotide triphosphate hydrolases"/>
    <property type="match status" value="1"/>
</dbReference>
<comment type="subcellular location">
    <subcellularLocation>
        <location evidence="1">Membrane</location>
        <topology evidence="1">Multi-pass membrane protein</topology>
    </subcellularLocation>
</comment>
<feature type="transmembrane region" description="Helical" evidence="6">
    <location>
        <begin position="143"/>
        <end position="164"/>
    </location>
</feature>
<protein>
    <recommendedName>
        <fullName evidence="12">ABC transporter domain-containing protein</fullName>
    </recommendedName>
</protein>
<evidence type="ECO:0008006" key="12">
    <source>
        <dbReference type="Google" id="ProtNLM"/>
    </source>
</evidence>
<feature type="transmembrane region" description="Helical" evidence="6">
    <location>
        <begin position="117"/>
        <end position="136"/>
    </location>
</feature>
<organism evidence="10 11">
    <name type="scientific">Brassica cretica</name>
    <name type="common">Mustard</name>
    <dbReference type="NCBI Taxonomy" id="69181"/>
    <lineage>
        <taxon>Eukaryota</taxon>
        <taxon>Viridiplantae</taxon>
        <taxon>Streptophyta</taxon>
        <taxon>Embryophyta</taxon>
        <taxon>Tracheophyta</taxon>
        <taxon>Spermatophyta</taxon>
        <taxon>Magnoliopsida</taxon>
        <taxon>eudicotyledons</taxon>
        <taxon>Gunneridae</taxon>
        <taxon>Pentapetalae</taxon>
        <taxon>rosids</taxon>
        <taxon>malvids</taxon>
        <taxon>Brassicales</taxon>
        <taxon>Brassicaceae</taxon>
        <taxon>Brassiceae</taxon>
        <taxon>Brassica</taxon>
    </lineage>
</organism>
<evidence type="ECO:0000259" key="9">
    <source>
        <dbReference type="Pfam" id="PF08370"/>
    </source>
</evidence>
<feature type="transmembrane region" description="Helical" evidence="6">
    <location>
        <begin position="603"/>
        <end position="622"/>
    </location>
</feature>
<dbReference type="FunFam" id="3.40.50.300:FF:003489">
    <property type="entry name" value="ABC transporter G family member 39"/>
    <property type="match status" value="1"/>
</dbReference>
<proteinExistence type="predicted"/>
<feature type="domain" description="ABC-2 type transporter transmembrane" evidence="8">
    <location>
        <begin position="420"/>
        <end position="625"/>
    </location>
</feature>
<evidence type="ECO:0000256" key="6">
    <source>
        <dbReference type="SAM" id="Phobius"/>
    </source>
</evidence>
<accession>A0A8S9I885</accession>
<feature type="transmembrane region" description="Helical" evidence="6">
    <location>
        <begin position="83"/>
        <end position="105"/>
    </location>
</feature>
<keyword evidence="2" id="KW-0813">Transport</keyword>
<feature type="transmembrane region" description="Helical" evidence="6">
    <location>
        <begin position="433"/>
        <end position="451"/>
    </location>
</feature>
<dbReference type="Pfam" id="PF08370">
    <property type="entry name" value="PDR_assoc"/>
    <property type="match status" value="1"/>
</dbReference>
<feature type="transmembrane region" description="Helical" evidence="6">
    <location>
        <begin position="226"/>
        <end position="252"/>
    </location>
</feature>
<comment type="caution">
    <text evidence="10">The sequence shown here is derived from an EMBL/GenBank/DDBJ whole genome shotgun (WGS) entry which is preliminary data.</text>
</comment>
<dbReference type="InterPro" id="IPR027417">
    <property type="entry name" value="P-loop_NTPase"/>
</dbReference>
<evidence type="ECO:0000313" key="10">
    <source>
        <dbReference type="EMBL" id="KAF2566081.1"/>
    </source>
</evidence>
<feature type="transmembrane region" description="Helical" evidence="6">
    <location>
        <begin position="657"/>
        <end position="679"/>
    </location>
</feature>
<evidence type="ECO:0000256" key="2">
    <source>
        <dbReference type="ARBA" id="ARBA00022448"/>
    </source>
</evidence>
<feature type="domain" description="ABC-2 type transporter transmembrane" evidence="8">
    <location>
        <begin position="9"/>
        <end position="194"/>
    </location>
</feature>
<evidence type="ECO:0000256" key="1">
    <source>
        <dbReference type="ARBA" id="ARBA00004141"/>
    </source>
</evidence>